<accession>A0A1H1MXA2</accession>
<evidence type="ECO:0000313" key="2">
    <source>
        <dbReference type="EMBL" id="SDR91262.1"/>
    </source>
</evidence>
<name>A0A1H1MXA2_9GAMM</name>
<evidence type="ECO:0000256" key="1">
    <source>
        <dbReference type="SAM" id="MobiDB-lite"/>
    </source>
</evidence>
<sequence length="389" mass="42678">MHKHISQSALTDLLKWEGQTCLSLYMPMERSFPDREQNPVRYKNLLRQLSEQLGDDANAQTRQSLQQFEALLNDASLWNKPRGGLAVLASGNEFRVFVLQQSVPEQVRVDRQPYLQPLLRISQTDGHFQLLSLTRDKVRLFEGNQDSLEEVELHEAVPRNLEQALGTELTPKDQSGQPGGHSNAAEKAGGMTMHEAGGGGKQAEIDIDRERYFRAVDKSIIEHHSRSIPLILAALPRNQAAFRALSHNQQLLAEGVALDPALLDVATLRQHCDEIMTRRYNAWLDGLLERYGAAQGTGLTCQDLNEIGQGAVAGRVSLLLVESGRKVPGVVNSNTGAVDLYPAEEGSTDNGADVLDQLIPQALRNGAEVVVVSPGVMPTEAGVAAVFRF</sequence>
<dbReference type="Proteomes" id="UP000243426">
    <property type="component" value="Chromosome I"/>
</dbReference>
<dbReference type="Pfam" id="PF18845">
    <property type="entry name" value="baeRF_family3"/>
    <property type="match status" value="1"/>
</dbReference>
<dbReference type="InterPro" id="IPR041289">
    <property type="entry name" value="Bact_RF_family3"/>
</dbReference>
<keyword evidence="3" id="KW-1185">Reference proteome</keyword>
<dbReference type="RefSeq" id="WP_090272089.1">
    <property type="nucleotide sequence ID" value="NZ_LT629748.1"/>
</dbReference>
<organism evidence="2 3">
    <name type="scientific">Halopseudomonas litoralis</name>
    <dbReference type="NCBI Taxonomy" id="797277"/>
    <lineage>
        <taxon>Bacteria</taxon>
        <taxon>Pseudomonadati</taxon>
        <taxon>Pseudomonadota</taxon>
        <taxon>Gammaproteobacteria</taxon>
        <taxon>Pseudomonadales</taxon>
        <taxon>Pseudomonadaceae</taxon>
        <taxon>Halopseudomonas</taxon>
    </lineage>
</organism>
<feature type="region of interest" description="Disordered" evidence="1">
    <location>
        <begin position="169"/>
        <end position="201"/>
    </location>
</feature>
<evidence type="ECO:0000313" key="3">
    <source>
        <dbReference type="Proteomes" id="UP000243426"/>
    </source>
</evidence>
<protein>
    <submittedName>
        <fullName evidence="2">Uncharacterized protein</fullName>
    </submittedName>
</protein>
<gene>
    <name evidence="2" type="ORF">SAMN05216198_0751</name>
</gene>
<dbReference type="OrthoDB" id="4393931at2"/>
<dbReference type="STRING" id="797277.SAMN05216198_0751"/>
<reference evidence="3" key="1">
    <citation type="submission" date="2016-10" db="EMBL/GenBank/DDBJ databases">
        <authorList>
            <person name="Varghese N."/>
            <person name="Submissions S."/>
        </authorList>
    </citation>
    <scope>NUCLEOTIDE SEQUENCE [LARGE SCALE GENOMIC DNA]</scope>
    <source>
        <strain evidence="3">2SM5</strain>
    </source>
</reference>
<dbReference type="EMBL" id="LT629748">
    <property type="protein sequence ID" value="SDR91262.1"/>
    <property type="molecule type" value="Genomic_DNA"/>
</dbReference>
<dbReference type="AlphaFoldDB" id="A0A1H1MXA2"/>
<proteinExistence type="predicted"/>